<dbReference type="InterPro" id="IPR000383">
    <property type="entry name" value="Xaa-Pro-like_dom"/>
</dbReference>
<dbReference type="SMART" id="SM00939">
    <property type="entry name" value="PepX_C"/>
    <property type="match status" value="1"/>
</dbReference>
<feature type="chain" id="PRO_5046319767" evidence="2">
    <location>
        <begin position="22"/>
        <end position="597"/>
    </location>
</feature>
<dbReference type="InterPro" id="IPR029058">
    <property type="entry name" value="AB_hydrolase_fold"/>
</dbReference>
<dbReference type="NCBIfam" id="TIGR00976">
    <property type="entry name" value="CocE_NonD"/>
    <property type="match status" value="1"/>
</dbReference>
<dbReference type="InterPro" id="IPR005674">
    <property type="entry name" value="CocE/Ser_esterase"/>
</dbReference>
<dbReference type="Gene3D" id="1.10.3020.10">
    <property type="entry name" value="alpha-amino acid ester hydrolase ( Helical cap domain)"/>
    <property type="match status" value="1"/>
</dbReference>
<name>A0ABV7ACB8_9RHOB</name>
<proteinExistence type="predicted"/>
<evidence type="ECO:0000256" key="2">
    <source>
        <dbReference type="SAM" id="SignalP"/>
    </source>
</evidence>
<dbReference type="InterPro" id="IPR008979">
    <property type="entry name" value="Galactose-bd-like_sf"/>
</dbReference>
<gene>
    <name evidence="4" type="ORF">ACFOES_01170</name>
</gene>
<dbReference type="Gene3D" id="3.40.50.1820">
    <property type="entry name" value="alpha/beta hydrolase"/>
    <property type="match status" value="1"/>
</dbReference>
<dbReference type="RefSeq" id="WP_377831119.1">
    <property type="nucleotide sequence ID" value="NZ_JBHRSK010000002.1"/>
</dbReference>
<protein>
    <submittedName>
        <fullName evidence="4">CocE/NonD family hydrolase</fullName>
    </submittedName>
</protein>
<dbReference type="InterPro" id="IPR013736">
    <property type="entry name" value="Xaa-Pro_dipept_C"/>
</dbReference>
<dbReference type="Gene3D" id="2.60.120.260">
    <property type="entry name" value="Galactose-binding domain-like"/>
    <property type="match status" value="1"/>
</dbReference>
<organism evidence="4 5">
    <name type="scientific">Acidimangrovimonas pyrenivorans</name>
    <dbReference type="NCBI Taxonomy" id="2030798"/>
    <lineage>
        <taxon>Bacteria</taxon>
        <taxon>Pseudomonadati</taxon>
        <taxon>Pseudomonadota</taxon>
        <taxon>Alphaproteobacteria</taxon>
        <taxon>Rhodobacterales</taxon>
        <taxon>Paracoccaceae</taxon>
        <taxon>Acidimangrovimonas</taxon>
    </lineage>
</organism>
<feature type="domain" description="Xaa-Pro dipeptidyl-peptidase C-terminal" evidence="3">
    <location>
        <begin position="351"/>
        <end position="591"/>
    </location>
</feature>
<dbReference type="InterPro" id="IPR050585">
    <property type="entry name" value="Xaa-Pro_dipeptidyl-ppase/CocE"/>
</dbReference>
<evidence type="ECO:0000259" key="3">
    <source>
        <dbReference type="SMART" id="SM00939"/>
    </source>
</evidence>
<keyword evidence="5" id="KW-1185">Reference proteome</keyword>
<evidence type="ECO:0000313" key="4">
    <source>
        <dbReference type="EMBL" id="MFC2966693.1"/>
    </source>
</evidence>
<sequence>MRKRWLVMIGAVVLAAGGAAAVKLPGPVHDALRGLKYRAEFAAWVRGLPAKRLADVMVPMPDGIKLATDIYLPEDGPARKPAILVRLPYGKDGYPEARHWVSLFTPHGYAVVVQDMRGRFGSQGVFAPYPHAASDGAATLDWIAAQGWSDGQVGTIGCSALGESQVILAAARPKQLKAMVPIGAGGAIGTAGGVYGYFGMFEGGIPELASAYGWFARWGGKTGDRMDAPPIDYARGLATLPLRDAIARARPDPTDFEAMLDGFDQPGFGAHTGFIGDDARFATPALMVDNWYDQSVSSTLVLSKLMRRSAPDQHVLIGPGGHCDSTGPFSAGHVGDMAVKGRPQPYDRLYLGFMDARLKDAPPKGPGKLPPYRFYVLGEDVWRDAESWPPAAARQVTYRLAGDGLSRAGASAGARSLTSDPMDPVPTLGGAICCTGDPATRDGPLDQRPVEARADVLSYSSAPLQVPLRIAGPISARLTVSTDVPDTDLVARLTDVAPDGTSLMIQEGALRLRYRDGFADPKLMQPGQSYTVTIRLRDIAWLVRPGHRLRLDIAGSSYPRLARNLNGGGDPNRETVPHKARITIAAPSELTLYDLPE</sequence>
<dbReference type="Proteomes" id="UP001595443">
    <property type="component" value="Unassembled WGS sequence"/>
</dbReference>
<keyword evidence="1 4" id="KW-0378">Hydrolase</keyword>
<dbReference type="PANTHER" id="PTHR43056:SF10">
    <property type="entry name" value="COCE_NOND FAMILY, PUTATIVE (AFU_ORTHOLOGUE AFUA_7G00600)-RELATED"/>
    <property type="match status" value="1"/>
</dbReference>
<accession>A0ABV7ACB8</accession>
<dbReference type="Pfam" id="PF08530">
    <property type="entry name" value="PepX_C"/>
    <property type="match status" value="1"/>
</dbReference>
<evidence type="ECO:0000313" key="5">
    <source>
        <dbReference type="Proteomes" id="UP001595443"/>
    </source>
</evidence>
<dbReference type="SUPFAM" id="SSF53474">
    <property type="entry name" value="alpha/beta-Hydrolases"/>
    <property type="match status" value="1"/>
</dbReference>
<dbReference type="GO" id="GO:0016787">
    <property type="term" value="F:hydrolase activity"/>
    <property type="evidence" value="ECO:0007669"/>
    <property type="project" value="UniProtKB-KW"/>
</dbReference>
<keyword evidence="2" id="KW-0732">Signal</keyword>
<dbReference type="Pfam" id="PF02129">
    <property type="entry name" value="Peptidase_S15"/>
    <property type="match status" value="1"/>
</dbReference>
<dbReference type="PANTHER" id="PTHR43056">
    <property type="entry name" value="PEPTIDASE S9 PROLYL OLIGOPEPTIDASE"/>
    <property type="match status" value="1"/>
</dbReference>
<feature type="signal peptide" evidence="2">
    <location>
        <begin position="1"/>
        <end position="21"/>
    </location>
</feature>
<dbReference type="EMBL" id="JBHRSK010000002">
    <property type="protein sequence ID" value="MFC2966693.1"/>
    <property type="molecule type" value="Genomic_DNA"/>
</dbReference>
<comment type="caution">
    <text evidence="4">The sequence shown here is derived from an EMBL/GenBank/DDBJ whole genome shotgun (WGS) entry which is preliminary data.</text>
</comment>
<dbReference type="SUPFAM" id="SSF49785">
    <property type="entry name" value="Galactose-binding domain-like"/>
    <property type="match status" value="1"/>
</dbReference>
<evidence type="ECO:0000256" key="1">
    <source>
        <dbReference type="ARBA" id="ARBA00022801"/>
    </source>
</evidence>
<reference evidence="5" key="1">
    <citation type="journal article" date="2019" name="Int. J. Syst. Evol. Microbiol.">
        <title>The Global Catalogue of Microorganisms (GCM) 10K type strain sequencing project: providing services to taxonomists for standard genome sequencing and annotation.</title>
        <authorList>
            <consortium name="The Broad Institute Genomics Platform"/>
            <consortium name="The Broad Institute Genome Sequencing Center for Infectious Disease"/>
            <person name="Wu L."/>
            <person name="Ma J."/>
        </authorList>
    </citation>
    <scope>NUCLEOTIDE SEQUENCE [LARGE SCALE GENOMIC DNA]</scope>
    <source>
        <strain evidence="5">KCTC 62192</strain>
    </source>
</reference>